<dbReference type="CDD" id="cd01174">
    <property type="entry name" value="ribokinase"/>
    <property type="match status" value="1"/>
</dbReference>
<accession>A4S6L1</accession>
<dbReference type="HOGENOM" id="CLU_027634_2_2_1"/>
<dbReference type="GO" id="GO:0005524">
    <property type="term" value="F:ATP binding"/>
    <property type="evidence" value="ECO:0007669"/>
    <property type="project" value="UniProtKB-KW"/>
</dbReference>
<evidence type="ECO:0000313" key="13">
    <source>
        <dbReference type="Proteomes" id="UP000001568"/>
    </source>
</evidence>
<dbReference type="GO" id="GO:0004747">
    <property type="term" value="F:ribokinase activity"/>
    <property type="evidence" value="ECO:0007669"/>
    <property type="project" value="InterPro"/>
</dbReference>
<dbReference type="GeneID" id="5004967"/>
<dbReference type="KEGG" id="olu:OSTLU_36777"/>
<organism evidence="11 13">
    <name type="scientific">Ostreococcus lucimarinus (strain CCE9901)</name>
    <dbReference type="NCBI Taxonomy" id="436017"/>
    <lineage>
        <taxon>Eukaryota</taxon>
        <taxon>Viridiplantae</taxon>
        <taxon>Chlorophyta</taxon>
        <taxon>Mamiellophyceae</taxon>
        <taxon>Mamiellales</taxon>
        <taxon>Bathycoccaceae</taxon>
        <taxon>Ostreococcus</taxon>
    </lineage>
</organism>
<dbReference type="InterPro" id="IPR029056">
    <property type="entry name" value="Ribokinase-like"/>
</dbReference>
<evidence type="ECO:0000256" key="2">
    <source>
        <dbReference type="ARBA" id="ARBA00022723"/>
    </source>
</evidence>
<dbReference type="OrthoDB" id="415590at2759"/>
<keyword evidence="8" id="KW-0119">Carbohydrate metabolism</keyword>
<dbReference type="GeneID" id="5006988"/>
<feature type="signal peptide" evidence="9">
    <location>
        <begin position="1"/>
        <end position="25"/>
    </location>
</feature>
<dbReference type="InterPro" id="IPR011611">
    <property type="entry name" value="PfkB_dom"/>
</dbReference>
<evidence type="ECO:0000256" key="9">
    <source>
        <dbReference type="SAM" id="SignalP"/>
    </source>
</evidence>
<dbReference type="GO" id="GO:0046872">
    <property type="term" value="F:metal ion binding"/>
    <property type="evidence" value="ECO:0007669"/>
    <property type="project" value="UniProtKB-KW"/>
</dbReference>
<keyword evidence="6" id="KW-0460">Magnesium</keyword>
<reference evidence="11 13" key="1">
    <citation type="journal article" date="2007" name="Proc. Natl. Acad. Sci. U.S.A.">
        <title>The tiny eukaryote Ostreococcus provides genomic insights into the paradox of plankton speciation.</title>
        <authorList>
            <person name="Palenik B."/>
            <person name="Grimwood J."/>
            <person name="Aerts A."/>
            <person name="Rouze P."/>
            <person name="Salamov A."/>
            <person name="Putnam N."/>
            <person name="Dupont C."/>
            <person name="Jorgensen R."/>
            <person name="Derelle E."/>
            <person name="Rombauts S."/>
            <person name="Zhou K."/>
            <person name="Otillar R."/>
            <person name="Merchant S.S."/>
            <person name="Podell S."/>
            <person name="Gaasterland T."/>
            <person name="Napoli C."/>
            <person name="Gendler K."/>
            <person name="Manuell A."/>
            <person name="Tai V."/>
            <person name="Vallon O."/>
            <person name="Piganeau G."/>
            <person name="Jancek S."/>
            <person name="Heijde M."/>
            <person name="Jabbari K."/>
            <person name="Bowler C."/>
            <person name="Lohr M."/>
            <person name="Robbens S."/>
            <person name="Werner G."/>
            <person name="Dubchak I."/>
            <person name="Pazour G.J."/>
            <person name="Ren Q."/>
            <person name="Paulsen I."/>
            <person name="Delwiche C."/>
            <person name="Schmutz J."/>
            <person name="Rokhsar D."/>
            <person name="Van de Peer Y."/>
            <person name="Moreau H."/>
            <person name="Grigoriev I.V."/>
        </authorList>
    </citation>
    <scope>NUCLEOTIDE SEQUENCE [LARGE SCALE GENOMIC DNA]</scope>
    <source>
        <strain evidence="11 13">CCE9901</strain>
    </source>
</reference>
<evidence type="ECO:0000256" key="5">
    <source>
        <dbReference type="ARBA" id="ARBA00022840"/>
    </source>
</evidence>
<dbReference type="OMA" id="DIVLIQQ"/>
<evidence type="ECO:0000256" key="3">
    <source>
        <dbReference type="ARBA" id="ARBA00022741"/>
    </source>
</evidence>
<dbReference type="Gramene" id="ABP01289">
    <property type="protein sequence ID" value="ABP01289"/>
    <property type="gene ID" value="OSTLU_36777"/>
</dbReference>
<dbReference type="PANTHER" id="PTHR10584">
    <property type="entry name" value="SUGAR KINASE"/>
    <property type="match status" value="1"/>
</dbReference>
<dbReference type="GO" id="GO:0006014">
    <property type="term" value="P:D-ribose metabolic process"/>
    <property type="evidence" value="ECO:0007669"/>
    <property type="project" value="InterPro"/>
</dbReference>
<feature type="chain" id="PRO_5007635048" description="Carbohydrate kinase PfkB domain-containing protein" evidence="9">
    <location>
        <begin position="26"/>
        <end position="356"/>
    </location>
</feature>
<keyword evidence="9" id="KW-0732">Signal</keyword>
<keyword evidence="1" id="KW-0808">Transferase</keyword>
<protein>
    <recommendedName>
        <fullName evidence="10">Carbohydrate kinase PfkB domain-containing protein</fullName>
    </recommendedName>
</protein>
<keyword evidence="3" id="KW-0547">Nucleotide-binding</keyword>
<evidence type="ECO:0000256" key="8">
    <source>
        <dbReference type="ARBA" id="ARBA00023277"/>
    </source>
</evidence>
<keyword evidence="5" id="KW-0067">ATP-binding</keyword>
<dbReference type="AlphaFoldDB" id="A4S6L1"/>
<dbReference type="PRINTS" id="PR00990">
    <property type="entry name" value="RIBOKINASE"/>
</dbReference>
<evidence type="ECO:0000313" key="12">
    <source>
        <dbReference type="EMBL" id="ABP01289.1"/>
    </source>
</evidence>
<dbReference type="Gene3D" id="3.40.1190.20">
    <property type="match status" value="1"/>
</dbReference>
<sequence>MRRARRARRLALGAALTALARVALARADRASIAVVGSVNADVIARVGTSVPRRGETRAATAARVERACGGKGANQAVAASRLTCERGGKAAFVGRFGEDEAGTTLRRALRRETDVSGSVTMARGSGIETGMGFVMLTDDGSPSAVVVGGANALGWNADDEALASEFREALRGAKTVMLQREVPERVNVIAATVAREIGVRTIVLDAGGSFHAADEALLALVDYVAPNESELAGMAGMRVEEVSSGDEAVVKAARIVAGTSRVAVLCTLGSRGSLLVRGEDVTRVESMELPAGAKEVDATAAGDAFRAAFAVAMAENKNERDAMKFASAAGALAVTKLGAMPSLPFRSDVDEFLGVS</sequence>
<dbReference type="RefSeq" id="XP_001422930.1">
    <property type="nucleotide sequence ID" value="XM_001422893.1"/>
</dbReference>
<dbReference type="KEGG" id="olu:OSTLU_41900"/>
<evidence type="ECO:0000256" key="1">
    <source>
        <dbReference type="ARBA" id="ARBA00022679"/>
    </source>
</evidence>
<dbReference type="RefSeq" id="XP_001420964.1">
    <property type="nucleotide sequence ID" value="XM_001420927.1"/>
</dbReference>
<dbReference type="Proteomes" id="UP000001568">
    <property type="component" value="Chromosome 13"/>
</dbReference>
<dbReference type="eggNOG" id="KOG2855">
    <property type="taxonomic scope" value="Eukaryota"/>
</dbReference>
<keyword evidence="7" id="KW-0630">Potassium</keyword>
<dbReference type="SUPFAM" id="SSF53613">
    <property type="entry name" value="Ribokinase-like"/>
    <property type="match status" value="1"/>
</dbReference>
<dbReference type="Pfam" id="PF00294">
    <property type="entry name" value="PfkB"/>
    <property type="match status" value="1"/>
</dbReference>
<evidence type="ECO:0000256" key="7">
    <source>
        <dbReference type="ARBA" id="ARBA00022958"/>
    </source>
</evidence>
<evidence type="ECO:0000256" key="6">
    <source>
        <dbReference type="ARBA" id="ARBA00022842"/>
    </source>
</evidence>
<dbReference type="EMBL" id="CP000601">
    <property type="protein sequence ID" value="ABP01289.1"/>
    <property type="molecule type" value="Genomic_DNA"/>
</dbReference>
<keyword evidence="13" id="KW-1185">Reference proteome</keyword>
<dbReference type="InterPro" id="IPR011877">
    <property type="entry name" value="Ribokinase"/>
</dbReference>
<evidence type="ECO:0000313" key="11">
    <source>
        <dbReference type="EMBL" id="ABO99257.1"/>
    </source>
</evidence>
<proteinExistence type="inferred from homology"/>
<name>A4S6L1_OSTLU</name>
<keyword evidence="4" id="KW-0418">Kinase</keyword>
<dbReference type="Proteomes" id="UP000001568">
    <property type="component" value="Chromosome 21"/>
</dbReference>
<dbReference type="PANTHER" id="PTHR10584:SF166">
    <property type="entry name" value="RIBOKINASE"/>
    <property type="match status" value="1"/>
</dbReference>
<feature type="non-terminal residue" evidence="11">
    <location>
        <position position="356"/>
    </location>
</feature>
<dbReference type="HAMAP" id="MF_01987">
    <property type="entry name" value="Ribokinase"/>
    <property type="match status" value="1"/>
</dbReference>
<dbReference type="EMBL" id="CP000593">
    <property type="protein sequence ID" value="ABO99257.1"/>
    <property type="molecule type" value="Genomic_DNA"/>
</dbReference>
<dbReference type="Gramene" id="ABO99257">
    <property type="protein sequence ID" value="ABO99257"/>
    <property type="gene ID" value="OSTLU_41900"/>
</dbReference>
<evidence type="ECO:0000259" key="10">
    <source>
        <dbReference type="Pfam" id="PF00294"/>
    </source>
</evidence>
<dbReference type="STRING" id="436017.A4S6L1"/>
<feature type="domain" description="Carbohydrate kinase PfkB" evidence="10">
    <location>
        <begin position="30"/>
        <end position="344"/>
    </location>
</feature>
<gene>
    <name evidence="12" type="ORF">OSTLU_36777</name>
    <name evidence="11" type="ORF">OSTLU_41900</name>
</gene>
<evidence type="ECO:0000256" key="4">
    <source>
        <dbReference type="ARBA" id="ARBA00022777"/>
    </source>
</evidence>
<keyword evidence="2" id="KW-0479">Metal-binding</keyword>
<dbReference type="InterPro" id="IPR002139">
    <property type="entry name" value="Ribo/fructo_kinase"/>
</dbReference>